<organism evidence="2 3">
    <name type="scientific">Cylicocyclus nassatus</name>
    <name type="common">Nematode worm</name>
    <dbReference type="NCBI Taxonomy" id="53992"/>
    <lineage>
        <taxon>Eukaryota</taxon>
        <taxon>Metazoa</taxon>
        <taxon>Ecdysozoa</taxon>
        <taxon>Nematoda</taxon>
        <taxon>Chromadorea</taxon>
        <taxon>Rhabditida</taxon>
        <taxon>Rhabditina</taxon>
        <taxon>Rhabditomorpha</taxon>
        <taxon>Strongyloidea</taxon>
        <taxon>Strongylidae</taxon>
        <taxon>Cylicocyclus</taxon>
    </lineage>
</organism>
<reference evidence="2" key="1">
    <citation type="submission" date="2023-07" db="EMBL/GenBank/DDBJ databases">
        <authorList>
            <consortium name="CYATHOMIX"/>
        </authorList>
    </citation>
    <scope>NUCLEOTIDE SEQUENCE</scope>
    <source>
        <strain evidence="2">N/A</strain>
    </source>
</reference>
<name>A0AA36H0N5_CYLNA</name>
<proteinExistence type="predicted"/>
<evidence type="ECO:0000313" key="3">
    <source>
        <dbReference type="Proteomes" id="UP001176961"/>
    </source>
</evidence>
<accession>A0AA36H0N5</accession>
<feature type="compositionally biased region" description="Gly residues" evidence="1">
    <location>
        <begin position="34"/>
        <end position="44"/>
    </location>
</feature>
<feature type="region of interest" description="Disordered" evidence="1">
    <location>
        <begin position="16"/>
        <end position="89"/>
    </location>
</feature>
<dbReference type="Proteomes" id="UP001176961">
    <property type="component" value="Unassembled WGS sequence"/>
</dbReference>
<dbReference type="AlphaFoldDB" id="A0AA36H0N5"/>
<feature type="compositionally biased region" description="Basic and acidic residues" evidence="1">
    <location>
        <begin position="23"/>
        <end position="33"/>
    </location>
</feature>
<comment type="caution">
    <text evidence="2">The sequence shown here is derived from an EMBL/GenBank/DDBJ whole genome shotgun (WGS) entry which is preliminary data.</text>
</comment>
<gene>
    <name evidence="2" type="ORF">CYNAS_LOCUS13868</name>
</gene>
<keyword evidence="3" id="KW-1185">Reference proteome</keyword>
<sequence length="89" mass="9409">MLYVLLLLALICSTIVSARTPHMKNETDVEQRRGGPGGPGGPKGEGPPNGQRGPRGPGGPGGPKRQGPTDWTRGSRPPHMRFTTQATKQ</sequence>
<evidence type="ECO:0000313" key="2">
    <source>
        <dbReference type="EMBL" id="CAJ0601885.1"/>
    </source>
</evidence>
<dbReference type="EMBL" id="CATQJL010000305">
    <property type="protein sequence ID" value="CAJ0601885.1"/>
    <property type="molecule type" value="Genomic_DNA"/>
</dbReference>
<protein>
    <submittedName>
        <fullName evidence="2">Uncharacterized protein</fullName>
    </submittedName>
</protein>
<feature type="compositionally biased region" description="Gly residues" evidence="1">
    <location>
        <begin position="53"/>
        <end position="64"/>
    </location>
</feature>
<evidence type="ECO:0000256" key="1">
    <source>
        <dbReference type="SAM" id="MobiDB-lite"/>
    </source>
</evidence>